<protein>
    <submittedName>
        <fullName evidence="1">Uncharacterized protein</fullName>
    </submittedName>
</protein>
<dbReference type="EMBL" id="JBHUIT010000031">
    <property type="protein sequence ID" value="MFD2257828.1"/>
    <property type="molecule type" value="Genomic_DNA"/>
</dbReference>
<gene>
    <name evidence="1" type="ORF">ACFSSA_14190</name>
</gene>
<dbReference type="Proteomes" id="UP001597375">
    <property type="component" value="Unassembled WGS sequence"/>
</dbReference>
<reference evidence="2" key="1">
    <citation type="journal article" date="2019" name="Int. J. Syst. Evol. Microbiol.">
        <title>The Global Catalogue of Microorganisms (GCM) 10K type strain sequencing project: providing services to taxonomists for standard genome sequencing and annotation.</title>
        <authorList>
            <consortium name="The Broad Institute Genomics Platform"/>
            <consortium name="The Broad Institute Genome Sequencing Center for Infectious Disease"/>
            <person name="Wu L."/>
            <person name="Ma J."/>
        </authorList>
    </citation>
    <scope>NUCLEOTIDE SEQUENCE [LARGE SCALE GENOMIC DNA]</scope>
    <source>
        <strain evidence="2">CGMCC 4.7106</strain>
    </source>
</reference>
<sequence>MKILIKPIGLLIGGLLWQTAPFDCDLSLDVRDPEMKEHNNLWKPEDYYRFGLSKKQQKRILEA</sequence>
<accession>A0ABW5D9S7</accession>
<keyword evidence="2" id="KW-1185">Reference proteome</keyword>
<dbReference type="InterPro" id="IPR023296">
    <property type="entry name" value="Glyco_hydro_beta-prop_sf"/>
</dbReference>
<dbReference type="RefSeq" id="WP_386821192.1">
    <property type="nucleotide sequence ID" value="NZ_JBHUIT010000031.1"/>
</dbReference>
<organism evidence="1 2">
    <name type="scientific">Luteolibacter algae</name>
    <dbReference type="NCBI Taxonomy" id="454151"/>
    <lineage>
        <taxon>Bacteria</taxon>
        <taxon>Pseudomonadati</taxon>
        <taxon>Verrucomicrobiota</taxon>
        <taxon>Verrucomicrobiia</taxon>
        <taxon>Verrucomicrobiales</taxon>
        <taxon>Verrucomicrobiaceae</taxon>
        <taxon>Luteolibacter</taxon>
    </lineage>
</organism>
<evidence type="ECO:0000313" key="1">
    <source>
        <dbReference type="EMBL" id="MFD2257828.1"/>
    </source>
</evidence>
<name>A0ABW5D9S7_9BACT</name>
<dbReference type="Gene3D" id="2.115.10.20">
    <property type="entry name" value="Glycosyl hydrolase domain, family 43"/>
    <property type="match status" value="1"/>
</dbReference>
<evidence type="ECO:0000313" key="2">
    <source>
        <dbReference type="Proteomes" id="UP001597375"/>
    </source>
</evidence>
<proteinExistence type="predicted"/>
<comment type="caution">
    <text evidence="1">The sequence shown here is derived from an EMBL/GenBank/DDBJ whole genome shotgun (WGS) entry which is preliminary data.</text>
</comment>